<evidence type="ECO:0000256" key="1">
    <source>
        <dbReference type="SAM" id="MobiDB-lite"/>
    </source>
</evidence>
<dbReference type="InParanoid" id="S2KC80"/>
<dbReference type="Proteomes" id="UP000014254">
    <property type="component" value="Unassembled WGS sequence"/>
</dbReference>
<accession>S2KC80</accession>
<evidence type="ECO:0000313" key="3">
    <source>
        <dbReference type="Proteomes" id="UP000014254"/>
    </source>
</evidence>
<feature type="region of interest" description="Disordered" evidence="1">
    <location>
        <begin position="31"/>
        <end position="96"/>
    </location>
</feature>
<name>S2KC80_MUCC1</name>
<organism evidence="2 3">
    <name type="scientific">Mucor circinelloides f. circinelloides (strain 1006PhL)</name>
    <name type="common">Mucormycosis agent</name>
    <name type="synonym">Calyptromyces circinelloides</name>
    <dbReference type="NCBI Taxonomy" id="1220926"/>
    <lineage>
        <taxon>Eukaryota</taxon>
        <taxon>Fungi</taxon>
        <taxon>Fungi incertae sedis</taxon>
        <taxon>Mucoromycota</taxon>
        <taxon>Mucoromycotina</taxon>
        <taxon>Mucoromycetes</taxon>
        <taxon>Mucorales</taxon>
        <taxon>Mucorineae</taxon>
        <taxon>Mucoraceae</taxon>
        <taxon>Mucor</taxon>
    </lineage>
</organism>
<dbReference type="VEuPathDB" id="FungiDB:HMPREF1544_00192"/>
<feature type="compositionally biased region" description="Low complexity" evidence="1">
    <location>
        <begin position="31"/>
        <end position="42"/>
    </location>
</feature>
<feature type="compositionally biased region" description="Polar residues" evidence="1">
    <location>
        <begin position="200"/>
        <end position="214"/>
    </location>
</feature>
<evidence type="ECO:0000313" key="2">
    <source>
        <dbReference type="EMBL" id="EPB93118.1"/>
    </source>
</evidence>
<feature type="compositionally biased region" description="Polar residues" evidence="1">
    <location>
        <begin position="53"/>
        <end position="63"/>
    </location>
</feature>
<dbReference type="OMA" id="HLPDSAC"/>
<protein>
    <submittedName>
        <fullName evidence="2">Uncharacterized protein</fullName>
    </submittedName>
</protein>
<keyword evidence="3" id="KW-1185">Reference proteome</keyword>
<dbReference type="eggNOG" id="ENOG502TAGV">
    <property type="taxonomic scope" value="Eukaryota"/>
</dbReference>
<reference evidence="3" key="1">
    <citation type="submission" date="2013-05" db="EMBL/GenBank/DDBJ databases">
        <title>The Genome sequence of Mucor circinelloides f. circinelloides 1006PhL.</title>
        <authorList>
            <consortium name="The Broad Institute Genomics Platform"/>
            <person name="Cuomo C."/>
            <person name="Earl A."/>
            <person name="Findley K."/>
            <person name="Lee S.C."/>
            <person name="Walker B."/>
            <person name="Young S."/>
            <person name="Zeng Q."/>
            <person name="Gargeya S."/>
            <person name="Fitzgerald M."/>
            <person name="Haas B."/>
            <person name="Abouelleil A."/>
            <person name="Allen A.W."/>
            <person name="Alvarado L."/>
            <person name="Arachchi H.M."/>
            <person name="Berlin A.M."/>
            <person name="Chapman S.B."/>
            <person name="Gainer-Dewar J."/>
            <person name="Goldberg J."/>
            <person name="Griggs A."/>
            <person name="Gujja S."/>
            <person name="Hansen M."/>
            <person name="Howarth C."/>
            <person name="Imamovic A."/>
            <person name="Ireland A."/>
            <person name="Larimer J."/>
            <person name="McCowan C."/>
            <person name="Murphy C."/>
            <person name="Pearson M."/>
            <person name="Poon T.W."/>
            <person name="Priest M."/>
            <person name="Roberts A."/>
            <person name="Saif S."/>
            <person name="Shea T."/>
            <person name="Sisk P."/>
            <person name="Sykes S."/>
            <person name="Wortman J."/>
            <person name="Nusbaum C."/>
            <person name="Birren B."/>
        </authorList>
    </citation>
    <scope>NUCLEOTIDE SEQUENCE [LARGE SCALE GENOMIC DNA]</scope>
    <source>
        <strain evidence="3">1006PhL</strain>
    </source>
</reference>
<proteinExistence type="predicted"/>
<dbReference type="AlphaFoldDB" id="S2KC80"/>
<dbReference type="OrthoDB" id="2262261at2759"/>
<dbReference type="EMBL" id="KE123896">
    <property type="protein sequence ID" value="EPB93118.1"/>
    <property type="molecule type" value="Genomic_DNA"/>
</dbReference>
<sequence length="214" mass="23551">MATTAANTNTHPAAASESRYKSFMKPVKFWSKSSSLQQQQKDSSIDDLINRDYMSQNGIPQPETTERPQPSPQQAKSGYLPSFHFGRKSSNQSTASAPVVALTESGKTEVYKLSTIDDSGVYMPPSPSITGKRDHWIEINEDDMMDFHLPDSACLTTHVGEKHDFYTPSTFVQSQPYILPIPNMSESTLSSVPSLDDGNSDLTTPSCRSSASYL</sequence>
<feature type="region of interest" description="Disordered" evidence="1">
    <location>
        <begin position="188"/>
        <end position="214"/>
    </location>
</feature>
<gene>
    <name evidence="2" type="ORF">HMPREF1544_00192</name>
</gene>